<evidence type="ECO:0000313" key="1">
    <source>
        <dbReference type="EMBL" id="WVT08150.1"/>
    </source>
</evidence>
<dbReference type="Pfam" id="PF12710">
    <property type="entry name" value="HAD"/>
    <property type="match status" value="1"/>
</dbReference>
<proteinExistence type="predicted"/>
<sequence length="314" mass="34995">MPAALAADAAPANLPSWNDGDVKSAIVDFVTRVTTEGGPDYVAVPDRIAVFDNDGTLWTEQPAYFQALFINDRVRALAPEHPDWKEKEPFASLLKGDVAGVAASGEKGLVELAMATHAGVTTEEFNKIVSDWFATARHPRFDRPYNEITFLPMRELLDYLRANGFKTVSGGGIEFMRPMTEQMYGIPPEQVIGSSITTKYELEGDTPVLMREPTIDFIDDGPGKPVGINKFIGRRPIFAAGNSDGDYEMLRWVTSAPRARFGLIVHHTDGEREWAYDRQSHVGKLDKALTEAPERGWQLVDMKADWNRVYAFEK</sequence>
<dbReference type="EC" id="3.1.3.-" evidence="1"/>
<geneLocation type="plasmid" evidence="1 2">
    <name>pSchITTGS70d</name>
</geneLocation>
<dbReference type="RefSeq" id="WP_331377182.1">
    <property type="nucleotide sequence ID" value="NZ_CP133152.1"/>
</dbReference>
<dbReference type="Proteomes" id="UP001432360">
    <property type="component" value="Plasmid pSchITTGS70d"/>
</dbReference>
<keyword evidence="2" id="KW-1185">Reference proteome</keyword>
<keyword evidence="1" id="KW-0614">Plasmid</keyword>
<dbReference type="InterPro" id="IPR023214">
    <property type="entry name" value="HAD_sf"/>
</dbReference>
<gene>
    <name evidence="1" type="ORF">RB548_31410</name>
</gene>
<dbReference type="GO" id="GO:0016787">
    <property type="term" value="F:hydrolase activity"/>
    <property type="evidence" value="ECO:0007669"/>
    <property type="project" value="UniProtKB-KW"/>
</dbReference>
<dbReference type="InterPro" id="IPR036412">
    <property type="entry name" value="HAD-like_sf"/>
</dbReference>
<protein>
    <submittedName>
        <fullName evidence="1">HAD family hydrolase</fullName>
        <ecNumber evidence="1">3.1.3.-</ecNumber>
    </submittedName>
</protein>
<keyword evidence="1" id="KW-0378">Hydrolase</keyword>
<evidence type="ECO:0000313" key="2">
    <source>
        <dbReference type="Proteomes" id="UP001432360"/>
    </source>
</evidence>
<dbReference type="EMBL" id="CP133152">
    <property type="protein sequence ID" value="WVT08150.1"/>
    <property type="molecule type" value="Genomic_DNA"/>
</dbReference>
<accession>A0ABZ2BL07</accession>
<organism evidence="1 2">
    <name type="scientific">Sinorhizobium chiapasense</name>
    <dbReference type="NCBI Taxonomy" id="501572"/>
    <lineage>
        <taxon>Bacteria</taxon>
        <taxon>Pseudomonadati</taxon>
        <taxon>Pseudomonadota</taxon>
        <taxon>Alphaproteobacteria</taxon>
        <taxon>Hyphomicrobiales</taxon>
        <taxon>Rhizobiaceae</taxon>
        <taxon>Sinorhizobium/Ensifer group</taxon>
        <taxon>Sinorhizobium</taxon>
    </lineage>
</organism>
<dbReference type="Gene3D" id="3.40.50.1000">
    <property type="entry name" value="HAD superfamily/HAD-like"/>
    <property type="match status" value="1"/>
</dbReference>
<dbReference type="SUPFAM" id="SSF56784">
    <property type="entry name" value="HAD-like"/>
    <property type="match status" value="1"/>
</dbReference>
<reference evidence="1" key="1">
    <citation type="submission" date="2023-08" db="EMBL/GenBank/DDBJ databases">
        <title>Complete genome sequence of Sinorhizobium chiapanecum ITTG S70 isolated from Acaciella angustissima nodules in Chiapas-Mexico.</title>
        <authorList>
            <person name="Rincon-Rosales R."/>
            <person name="Rogel M.A."/>
            <person name="Rincon-Medina C.I."/>
            <person name="Guerrero G."/>
            <person name="Manzano-Gomez L.A."/>
            <person name="Lopez-Lopez A."/>
            <person name="Rincon Molina F.A."/>
            <person name="Martinez-Romero E."/>
        </authorList>
    </citation>
    <scope>NUCLEOTIDE SEQUENCE</scope>
    <source>
        <strain evidence="1">ITTG S70</strain>
        <plasmid evidence="1">pSchITTGS70d</plasmid>
    </source>
</reference>
<name>A0ABZ2BL07_9HYPH</name>